<dbReference type="InterPro" id="IPR050810">
    <property type="entry name" value="Bact_Secretion_Sys_Channel"/>
</dbReference>
<dbReference type="PANTHER" id="PTHR30332">
    <property type="entry name" value="PROBABLE GENERAL SECRETION PATHWAY PROTEIN D"/>
    <property type="match status" value="1"/>
</dbReference>
<gene>
    <name evidence="8" type="ORF">HA052_04965</name>
</gene>
<comment type="subcellular location">
    <subcellularLocation>
        <location evidence="1">Membrane</location>
    </subcellularLocation>
</comment>
<keyword evidence="9" id="KW-1185">Reference proteome</keyword>
<evidence type="ECO:0000256" key="2">
    <source>
        <dbReference type="ARBA" id="ARBA00022729"/>
    </source>
</evidence>
<keyword evidence="3" id="KW-0472">Membrane</keyword>
<evidence type="ECO:0000313" key="8">
    <source>
        <dbReference type="EMBL" id="NHR04542.1"/>
    </source>
</evidence>
<dbReference type="Pfam" id="PF00263">
    <property type="entry name" value="Secretin"/>
    <property type="match status" value="1"/>
</dbReference>
<feature type="chain" id="PRO_5045145858" description="Type II/III secretion system secretin-like domain-containing protein" evidence="6">
    <location>
        <begin position="24"/>
        <end position="519"/>
    </location>
</feature>
<dbReference type="InterPro" id="IPR004846">
    <property type="entry name" value="T2SS/T3SS_dom"/>
</dbReference>
<evidence type="ECO:0000256" key="1">
    <source>
        <dbReference type="ARBA" id="ARBA00004370"/>
    </source>
</evidence>
<feature type="compositionally biased region" description="Gly residues" evidence="5">
    <location>
        <begin position="171"/>
        <end position="195"/>
    </location>
</feature>
<feature type="region of interest" description="Disordered" evidence="5">
    <location>
        <begin position="171"/>
        <end position="201"/>
    </location>
</feature>
<dbReference type="RefSeq" id="WP_166451052.1">
    <property type="nucleotide sequence ID" value="NZ_JAAOMA010000004.1"/>
</dbReference>
<dbReference type="EMBL" id="JAAOMA010000004">
    <property type="protein sequence ID" value="NHR04542.1"/>
    <property type="molecule type" value="Genomic_DNA"/>
</dbReference>
<accession>A0ABX0L4H5</accession>
<evidence type="ECO:0000256" key="4">
    <source>
        <dbReference type="RuleBase" id="RU004003"/>
    </source>
</evidence>
<comment type="caution">
    <text evidence="8">The sequence shown here is derived from an EMBL/GenBank/DDBJ whole genome shotgun (WGS) entry which is preliminary data.</text>
</comment>
<evidence type="ECO:0000256" key="5">
    <source>
        <dbReference type="SAM" id="MobiDB-lite"/>
    </source>
</evidence>
<feature type="domain" description="Type II/III secretion system secretin-like" evidence="7">
    <location>
        <begin position="350"/>
        <end position="506"/>
    </location>
</feature>
<evidence type="ECO:0000259" key="7">
    <source>
        <dbReference type="Pfam" id="PF00263"/>
    </source>
</evidence>
<protein>
    <recommendedName>
        <fullName evidence="7">Type II/III secretion system secretin-like domain-containing protein</fullName>
    </recommendedName>
</protein>
<sequence length="519" mass="53918">MNRTLPVSAIVVSLMLTGCVAPAELVKRRVNTGIAEASRAKSEPVLQETNSPYLRAQASDYSRPAGGGVTLSVERAPLLATVRSLAQQAGYEVTVVGNVDTRVPVSVSFRQLDAESAIREVAFAGGVVPIIDRTRHIVSLANEGVYTFRIPVGVLKSKNVDASVSNSLGTSAGGGAGGGSSNGGGGQGGGSGGSSDGSDNATVSVQAKHEYKVDTVVEHLKSVLSYQAAGRVKANTETGMISVAGSANDLRRARDFIETWLRDALTVVDIEATVLDIGLTDQFQMGFDWTKVLSGTTNGSVKILNSASSIVDSPSFDTAITRNSVSGVIKALRKITDVNVLVRYHGRPNNHAPAILTNAEQVPYLPSVTTNTTSGSGSATVQASGSLAFAMQGLSFATIPHVISNQYVDVTLVPLIARIDGFSKFNLPGGTQLVGPLRPVTDGYLNTTVESGKTTVIAGSNTGTVSKMQQGVPGLMDIPGLGELVKGRANKDEQRGTVILVHANVIPAPRIDALIGESL</sequence>
<dbReference type="PROSITE" id="PS51257">
    <property type="entry name" value="PROKAR_LIPOPROTEIN"/>
    <property type="match status" value="1"/>
</dbReference>
<evidence type="ECO:0000256" key="6">
    <source>
        <dbReference type="SAM" id="SignalP"/>
    </source>
</evidence>
<proteinExistence type="inferred from homology"/>
<organism evidence="8 9">
    <name type="scientific">Chromobacterium fluminis</name>
    <dbReference type="NCBI Taxonomy" id="3044269"/>
    <lineage>
        <taxon>Bacteria</taxon>
        <taxon>Pseudomonadati</taxon>
        <taxon>Pseudomonadota</taxon>
        <taxon>Betaproteobacteria</taxon>
        <taxon>Neisseriales</taxon>
        <taxon>Chromobacteriaceae</taxon>
        <taxon>Chromobacterium</taxon>
    </lineage>
</organism>
<dbReference type="PANTHER" id="PTHR30332:SF24">
    <property type="entry name" value="SECRETIN GSPD-RELATED"/>
    <property type="match status" value="1"/>
</dbReference>
<dbReference type="Proteomes" id="UP001515641">
    <property type="component" value="Unassembled WGS sequence"/>
</dbReference>
<reference evidence="8 9" key="1">
    <citation type="submission" date="2020-03" db="EMBL/GenBank/DDBJ databases">
        <title>Draft genome sequence of environmentally isolated cultures.</title>
        <authorList>
            <person name="Wilson H.S."/>
            <person name="De Leon M.E."/>
        </authorList>
    </citation>
    <scope>NUCLEOTIDE SEQUENCE [LARGE SCALE GENOMIC DNA]</scope>
    <source>
        <strain evidence="8 9">HSC-31F16</strain>
    </source>
</reference>
<keyword evidence="2 6" id="KW-0732">Signal</keyword>
<name>A0ABX0L4H5_9NEIS</name>
<comment type="similarity">
    <text evidence="4">Belongs to the bacterial secretin family.</text>
</comment>
<feature type="signal peptide" evidence="6">
    <location>
        <begin position="1"/>
        <end position="23"/>
    </location>
</feature>
<evidence type="ECO:0000313" key="9">
    <source>
        <dbReference type="Proteomes" id="UP001515641"/>
    </source>
</evidence>
<evidence type="ECO:0000256" key="3">
    <source>
        <dbReference type="ARBA" id="ARBA00023136"/>
    </source>
</evidence>